<dbReference type="GO" id="GO:0033202">
    <property type="term" value="C:DNA helicase complex"/>
    <property type="evidence" value="ECO:0007669"/>
    <property type="project" value="TreeGrafter"/>
</dbReference>
<dbReference type="InterPro" id="IPR014017">
    <property type="entry name" value="DNA_helicase_UvrD-like_C"/>
</dbReference>
<dbReference type="InterPro" id="IPR014016">
    <property type="entry name" value="UvrD-like_ATP-bd"/>
</dbReference>
<proteinExistence type="predicted"/>
<keyword evidence="9" id="KW-0234">DNA repair</keyword>
<dbReference type="EC" id="5.6.2.4" evidence="12"/>
<keyword evidence="2 14" id="KW-0547">Nucleotide-binding</keyword>
<dbReference type="GO" id="GO:0000725">
    <property type="term" value="P:recombinational repair"/>
    <property type="evidence" value="ECO:0007669"/>
    <property type="project" value="TreeGrafter"/>
</dbReference>
<dbReference type="GO" id="GO:0005829">
    <property type="term" value="C:cytosol"/>
    <property type="evidence" value="ECO:0007669"/>
    <property type="project" value="TreeGrafter"/>
</dbReference>
<keyword evidence="4 14" id="KW-0378">Hydrolase</keyword>
<evidence type="ECO:0000256" key="10">
    <source>
        <dbReference type="ARBA" id="ARBA00023235"/>
    </source>
</evidence>
<evidence type="ECO:0000256" key="8">
    <source>
        <dbReference type="ARBA" id="ARBA00023125"/>
    </source>
</evidence>
<evidence type="ECO:0000256" key="5">
    <source>
        <dbReference type="ARBA" id="ARBA00022806"/>
    </source>
</evidence>
<evidence type="ECO:0000256" key="15">
    <source>
        <dbReference type="SAM" id="MobiDB-lite"/>
    </source>
</evidence>
<evidence type="ECO:0000256" key="4">
    <source>
        <dbReference type="ARBA" id="ARBA00022801"/>
    </source>
</evidence>
<feature type="domain" description="UvrD-like helicase ATP-binding" evidence="16">
    <location>
        <begin position="2"/>
        <end position="461"/>
    </location>
</feature>
<dbReference type="SUPFAM" id="SSF52540">
    <property type="entry name" value="P-loop containing nucleoside triphosphate hydrolases"/>
    <property type="match status" value="1"/>
</dbReference>
<dbReference type="Gene3D" id="3.90.320.10">
    <property type="match status" value="1"/>
</dbReference>
<protein>
    <recommendedName>
        <fullName evidence="12">DNA 3'-5' helicase</fullName>
        <ecNumber evidence="12">5.6.2.4</ecNumber>
    </recommendedName>
</protein>
<dbReference type="InterPro" id="IPR000212">
    <property type="entry name" value="DNA_helicase_UvrD/REP"/>
</dbReference>
<evidence type="ECO:0000256" key="3">
    <source>
        <dbReference type="ARBA" id="ARBA00022763"/>
    </source>
</evidence>
<comment type="catalytic activity">
    <reaction evidence="13">
        <text>ATP + H2O = ADP + phosphate + H(+)</text>
        <dbReference type="Rhea" id="RHEA:13065"/>
        <dbReference type="ChEBI" id="CHEBI:15377"/>
        <dbReference type="ChEBI" id="CHEBI:15378"/>
        <dbReference type="ChEBI" id="CHEBI:30616"/>
        <dbReference type="ChEBI" id="CHEBI:43474"/>
        <dbReference type="ChEBI" id="CHEBI:456216"/>
        <dbReference type="EC" id="5.6.2.4"/>
    </reaction>
</comment>
<dbReference type="GO" id="GO:0043138">
    <property type="term" value="F:3'-5' DNA helicase activity"/>
    <property type="evidence" value="ECO:0007669"/>
    <property type="project" value="UniProtKB-EC"/>
</dbReference>
<dbReference type="AlphaFoldDB" id="A0A6B1DVA6"/>
<feature type="binding site" evidence="14">
    <location>
        <begin position="23"/>
        <end position="30"/>
    </location>
    <ligand>
        <name>ATP</name>
        <dbReference type="ChEBI" id="CHEBI:30616"/>
    </ligand>
</feature>
<dbReference type="PANTHER" id="PTHR11070">
    <property type="entry name" value="UVRD / RECB / PCRA DNA HELICASE FAMILY MEMBER"/>
    <property type="match status" value="1"/>
</dbReference>
<dbReference type="GO" id="GO:0005524">
    <property type="term" value="F:ATP binding"/>
    <property type="evidence" value="ECO:0007669"/>
    <property type="project" value="UniProtKB-UniRule"/>
</dbReference>
<accession>A0A6B1DVA6</accession>
<keyword evidence="10" id="KW-0413">Isomerase</keyword>
<gene>
    <name evidence="18" type="ORF">F4Y08_11540</name>
</gene>
<evidence type="ECO:0000256" key="9">
    <source>
        <dbReference type="ARBA" id="ARBA00023204"/>
    </source>
</evidence>
<reference evidence="18" key="1">
    <citation type="submission" date="2019-09" db="EMBL/GenBank/DDBJ databases">
        <title>Characterisation of the sponge microbiome using genome-centric metagenomics.</title>
        <authorList>
            <person name="Engelberts J.P."/>
            <person name="Robbins S.J."/>
            <person name="De Goeij J.M."/>
            <person name="Aranda M."/>
            <person name="Bell S.C."/>
            <person name="Webster N.S."/>
        </authorList>
    </citation>
    <scope>NUCLEOTIDE SEQUENCE</scope>
    <source>
        <strain evidence="18">SB0662_bin_9</strain>
    </source>
</reference>
<keyword evidence="8" id="KW-0238">DNA-binding</keyword>
<comment type="caution">
    <text evidence="18">The sequence shown here is derived from an EMBL/GenBank/DDBJ whole genome shotgun (WGS) entry which is preliminary data.</text>
</comment>
<dbReference type="InterPro" id="IPR011335">
    <property type="entry name" value="Restrct_endonuc-II-like"/>
</dbReference>
<evidence type="ECO:0000259" key="16">
    <source>
        <dbReference type="PROSITE" id="PS51198"/>
    </source>
</evidence>
<evidence type="ECO:0000256" key="12">
    <source>
        <dbReference type="ARBA" id="ARBA00034808"/>
    </source>
</evidence>
<organism evidence="18">
    <name type="scientific">Caldilineaceae bacterium SB0662_bin_9</name>
    <dbReference type="NCBI Taxonomy" id="2605258"/>
    <lineage>
        <taxon>Bacteria</taxon>
        <taxon>Bacillati</taxon>
        <taxon>Chloroflexota</taxon>
        <taxon>Caldilineae</taxon>
        <taxon>Caldilineales</taxon>
        <taxon>Caldilineaceae</taxon>
    </lineage>
</organism>
<evidence type="ECO:0000256" key="7">
    <source>
        <dbReference type="ARBA" id="ARBA00022840"/>
    </source>
</evidence>
<dbReference type="Gene3D" id="1.10.486.10">
    <property type="entry name" value="PCRA, domain 4"/>
    <property type="match status" value="1"/>
</dbReference>
<dbReference type="PANTHER" id="PTHR11070:SF2">
    <property type="entry name" value="ATP-DEPENDENT DNA HELICASE SRS2"/>
    <property type="match status" value="1"/>
</dbReference>
<feature type="compositionally biased region" description="Basic and acidic residues" evidence="15">
    <location>
        <begin position="934"/>
        <end position="952"/>
    </location>
</feature>
<keyword evidence="6" id="KW-0269">Exonuclease</keyword>
<feature type="region of interest" description="Disordered" evidence="15">
    <location>
        <begin position="934"/>
        <end position="955"/>
    </location>
</feature>
<dbReference type="Pfam" id="PF13361">
    <property type="entry name" value="UvrD_C"/>
    <property type="match status" value="2"/>
</dbReference>
<keyword evidence="3" id="KW-0227">DNA damage</keyword>
<evidence type="ECO:0000259" key="17">
    <source>
        <dbReference type="PROSITE" id="PS51217"/>
    </source>
</evidence>
<keyword evidence="7 14" id="KW-0067">ATP-binding</keyword>
<keyword evidence="1" id="KW-0540">Nuclease</keyword>
<dbReference type="GO" id="GO:0004527">
    <property type="term" value="F:exonuclease activity"/>
    <property type="evidence" value="ECO:0007669"/>
    <property type="project" value="UniProtKB-KW"/>
</dbReference>
<feature type="domain" description="UvrD-like helicase C-terminal" evidence="17">
    <location>
        <begin position="500"/>
        <end position="786"/>
    </location>
</feature>
<evidence type="ECO:0000256" key="1">
    <source>
        <dbReference type="ARBA" id="ARBA00022722"/>
    </source>
</evidence>
<evidence type="ECO:0000256" key="13">
    <source>
        <dbReference type="ARBA" id="ARBA00048988"/>
    </source>
</evidence>
<dbReference type="Pfam" id="PF00580">
    <property type="entry name" value="UvrD-helicase"/>
    <property type="match status" value="2"/>
</dbReference>
<dbReference type="Gene3D" id="3.40.50.300">
    <property type="entry name" value="P-loop containing nucleotide triphosphate hydrolases"/>
    <property type="match status" value="4"/>
</dbReference>
<evidence type="ECO:0000256" key="2">
    <source>
        <dbReference type="ARBA" id="ARBA00022741"/>
    </source>
</evidence>
<evidence type="ECO:0000256" key="14">
    <source>
        <dbReference type="PROSITE-ProRule" id="PRU00560"/>
    </source>
</evidence>
<keyword evidence="5 14" id="KW-0347">Helicase</keyword>
<name>A0A6B1DVA6_9CHLR</name>
<dbReference type="EMBL" id="VXPY01000083">
    <property type="protein sequence ID" value="MYD90946.1"/>
    <property type="molecule type" value="Genomic_DNA"/>
</dbReference>
<sequence>MNNVTPEQRAAIRSIDRDQSVMAGAGTGKTHVLVQRFLHVLERRSEWPLRSVVAITFTKAAAMSMRQRIRQEINAQACDAPRVWRPRIAELDSLQVTTVHSFCQRLLTEHAVEAGIDPDFEVADEIEAASLRAEAVRRYCREIDDTGLPEVELVRIFEPAVFRQVLADLLTKEHLLAGMEEAGPVEACLRKVWQAAHAEVEAAVTSEIGQRDLAGMQAVLEAAVRDPNVKSTLQTRCAWALGAVQPLIEGHWVWALEAFHAEDWPKSIRDVGGNKMDPELKQRCNAAWRSVYELCERLDRVRIGSVGGELDEQDREALRLLVLWHSAWKQTNRHLHAVKRERNLLTFDDLELKALHLLKVHAARPASRVRSAILGINHLLVDEYQDINPLQQEIIGCLAARTGDWVDEGRRPGRLFAVGDTKQSIYRFRGAEVAEFVKLAADIQSQSAQSLDTLSESFRTHRELVAATNAIFKDVFRPLSAHGHQDYEAVSMDLTSNRGAPIRQPSLEVHTLLEAEQTSDTGTGREQWDQTSEVKRLAEFDFIARRLREIRESGRPVLDLSHKVEREVRAFRYGDAAILLRTRTHLSLLEEALREQQIPFRVVDGTDLKLQAHIRSVVALLRWLRRPTDRFSLAAALRSPLFGLSDESLFLLAGNLAAMGSANLDGEALPELEADQRTKAEFAHRVLSALRAKALVLSPDRLLAEILGETGYESVLAGSADPYRAQGCLDDLESLQWLAFQCREEGLGEFLRRLAGQDRQANQREEGTASEDGEAVRIMTVHGAKGLEFPVVFVPYLEHDWTREGPRRPLPVLASNPNNLVCLVPDENGEPTEPFSFQLVKELETRRQHAESRRLFYVACTRAADLLVLSGWDTKSRKSELWSAELAAALDRAAAQEQEEPSSPLQPIPLFAVDAPVVQRDWHECDLAAYRDPGRAAAHKDQTGSLGREDRPTWTNGDLRLAREPAVADSLTIHAKAATQDGTRFQSENTRQAQRGNLAHEVLGLWRRWFSMSEDELLDLVDFRLQDYPMLAASDAKDIQQCLLRLRELPFSREINAADRLFTELPVSAEWAGRTRNLRLDLLFQDGRGTWHLVDWKTGAWSRQPDAARRFFRKQMRGYVQAFAKAFNGVRPTVRLGLLEPEPVFVELASEELEPGGGV</sequence>
<dbReference type="Pfam" id="PF12705">
    <property type="entry name" value="PDDEXK_1"/>
    <property type="match status" value="1"/>
</dbReference>
<dbReference type="SUPFAM" id="SSF52980">
    <property type="entry name" value="Restriction endonuclease-like"/>
    <property type="match status" value="1"/>
</dbReference>
<dbReference type="GO" id="GO:0003677">
    <property type="term" value="F:DNA binding"/>
    <property type="evidence" value="ECO:0007669"/>
    <property type="project" value="UniProtKB-KW"/>
</dbReference>
<evidence type="ECO:0000256" key="6">
    <source>
        <dbReference type="ARBA" id="ARBA00022839"/>
    </source>
</evidence>
<evidence type="ECO:0000256" key="11">
    <source>
        <dbReference type="ARBA" id="ARBA00034617"/>
    </source>
</evidence>
<evidence type="ECO:0000313" key="18">
    <source>
        <dbReference type="EMBL" id="MYD90946.1"/>
    </source>
</evidence>
<dbReference type="PROSITE" id="PS51198">
    <property type="entry name" value="UVRD_HELICASE_ATP_BIND"/>
    <property type="match status" value="1"/>
</dbReference>
<dbReference type="InterPro" id="IPR027417">
    <property type="entry name" value="P-loop_NTPase"/>
</dbReference>
<dbReference type="InterPro" id="IPR038726">
    <property type="entry name" value="PDDEXK_AddAB-type"/>
</dbReference>
<comment type="catalytic activity">
    <reaction evidence="11">
        <text>Couples ATP hydrolysis with the unwinding of duplex DNA by translocating in the 3'-5' direction.</text>
        <dbReference type="EC" id="5.6.2.4"/>
    </reaction>
</comment>
<dbReference type="InterPro" id="IPR011604">
    <property type="entry name" value="PDDEXK-like_dom_sf"/>
</dbReference>
<dbReference type="PROSITE" id="PS51217">
    <property type="entry name" value="UVRD_HELICASE_CTER"/>
    <property type="match status" value="1"/>
</dbReference>